<gene>
    <name evidence="1" type="ORF">DXN04_32380</name>
</gene>
<sequence length="246" mass="29014">MKWLLAICIFVLPGCYVTTVRWPQPYLLPHKIHGKESIGEKVGIFKINDRNFPVSQGRIYLKKGSQLTGETWIRPYITYGKGHHIWYEAMVEQVTRPWSEIDKTNIYDRTVFRMYYTDSVDSVTMQLPLPYHLGDTTTYISYKGNAFLRRDLLKGRIAIYDLSEMDKHELSNYTDHFIMPRLMLLVNGNDTTRIYSGEFLREAGAKRKMVKFIHKRYHIEKQVRDFKNTGEILEFIMEEESSAKSH</sequence>
<organism evidence="1 2">
    <name type="scientific">Chitinophaga silvisoli</name>
    <dbReference type="NCBI Taxonomy" id="2291814"/>
    <lineage>
        <taxon>Bacteria</taxon>
        <taxon>Pseudomonadati</taxon>
        <taxon>Bacteroidota</taxon>
        <taxon>Chitinophagia</taxon>
        <taxon>Chitinophagales</taxon>
        <taxon>Chitinophagaceae</taxon>
        <taxon>Chitinophaga</taxon>
    </lineage>
</organism>
<dbReference type="RefSeq" id="WP_116857569.1">
    <property type="nucleotide sequence ID" value="NZ_QTJV01000019.1"/>
</dbReference>
<evidence type="ECO:0000313" key="1">
    <source>
        <dbReference type="EMBL" id="RFM30810.1"/>
    </source>
</evidence>
<proteinExistence type="predicted"/>
<dbReference type="OrthoDB" id="683660at2"/>
<dbReference type="AlphaFoldDB" id="A0A3E1NSB4"/>
<dbReference type="EMBL" id="QTJV01000019">
    <property type="protein sequence ID" value="RFM30810.1"/>
    <property type="molecule type" value="Genomic_DNA"/>
</dbReference>
<protein>
    <submittedName>
        <fullName evidence="1">Uncharacterized protein</fullName>
    </submittedName>
</protein>
<comment type="caution">
    <text evidence="1">The sequence shown here is derived from an EMBL/GenBank/DDBJ whole genome shotgun (WGS) entry which is preliminary data.</text>
</comment>
<evidence type="ECO:0000313" key="2">
    <source>
        <dbReference type="Proteomes" id="UP000261174"/>
    </source>
</evidence>
<accession>A0A3E1NSB4</accession>
<reference evidence="1 2" key="1">
    <citation type="submission" date="2018-08" db="EMBL/GenBank/DDBJ databases">
        <title>Chitinophaga sp. K20C18050901, a novel bacterium isolated from forest soil.</title>
        <authorList>
            <person name="Wang C."/>
        </authorList>
    </citation>
    <scope>NUCLEOTIDE SEQUENCE [LARGE SCALE GENOMIC DNA]</scope>
    <source>
        <strain evidence="1 2">K20C18050901</strain>
    </source>
</reference>
<dbReference type="Proteomes" id="UP000261174">
    <property type="component" value="Unassembled WGS sequence"/>
</dbReference>
<keyword evidence="2" id="KW-1185">Reference proteome</keyword>
<name>A0A3E1NSB4_9BACT</name>